<dbReference type="PANTHER" id="PTHR46233">
    <property type="entry name" value="HYDROXYACYLGLUTATHIONE HYDROLASE GLOC"/>
    <property type="match status" value="1"/>
</dbReference>
<organism evidence="6">
    <name type="scientific">marine metagenome</name>
    <dbReference type="NCBI Taxonomy" id="408172"/>
    <lineage>
        <taxon>unclassified sequences</taxon>
        <taxon>metagenomes</taxon>
        <taxon>ecological metagenomes</taxon>
    </lineage>
</organism>
<reference evidence="6" key="1">
    <citation type="submission" date="2018-05" db="EMBL/GenBank/DDBJ databases">
        <authorList>
            <person name="Lanie J.A."/>
            <person name="Ng W.-L."/>
            <person name="Kazmierczak K.M."/>
            <person name="Andrzejewski T.M."/>
            <person name="Davidsen T.M."/>
            <person name="Wayne K.J."/>
            <person name="Tettelin H."/>
            <person name="Glass J.I."/>
            <person name="Rusch D."/>
            <person name="Podicherti R."/>
            <person name="Tsui H.-C.T."/>
            <person name="Winkler M.E."/>
        </authorList>
    </citation>
    <scope>NUCLEOTIDE SEQUENCE</scope>
</reference>
<dbReference type="Pfam" id="PF00753">
    <property type="entry name" value="Lactamase_B"/>
    <property type="match status" value="1"/>
</dbReference>
<feature type="domain" description="Metallo-beta-lactamase" evidence="5">
    <location>
        <begin position="2"/>
        <end position="162"/>
    </location>
</feature>
<dbReference type="SMART" id="SM00849">
    <property type="entry name" value="Lactamase_B"/>
    <property type="match status" value="1"/>
</dbReference>
<dbReference type="InterPro" id="IPR001279">
    <property type="entry name" value="Metallo-B-lactamas"/>
</dbReference>
<sequence>MSYLIWCESTRIAGIMDASVELTEIFECIEAKNLILEKIFITHTHFDHINYLGDIKYQFPQIQVCGFINPEEVLGENHRKLNHHEIIPLGSEMITALHTPGHYPDSMCFWNKKGNFIFTGDTMFVGRTGRTVGAKSNISHLYASIYNELLKLPPQTIIYSGHHYGYKPSIALKENISLSSFFQCTSEDEFIAVMDKFEKSRRSK</sequence>
<proteinExistence type="predicted"/>
<dbReference type="SUPFAM" id="SSF56281">
    <property type="entry name" value="Metallo-hydrolase/oxidoreductase"/>
    <property type="match status" value="1"/>
</dbReference>
<evidence type="ECO:0000256" key="2">
    <source>
        <dbReference type="ARBA" id="ARBA00022723"/>
    </source>
</evidence>
<name>A0A382VAD5_9ZZZZ</name>
<dbReference type="Gene3D" id="3.60.15.10">
    <property type="entry name" value="Ribonuclease Z/Hydroxyacylglutathione hydrolase-like"/>
    <property type="match status" value="1"/>
</dbReference>
<accession>A0A382VAD5</accession>
<evidence type="ECO:0000313" key="6">
    <source>
        <dbReference type="EMBL" id="SVD43453.1"/>
    </source>
</evidence>
<keyword evidence="3" id="KW-0378">Hydrolase</keyword>
<dbReference type="AlphaFoldDB" id="A0A382VAD5"/>
<evidence type="ECO:0000256" key="3">
    <source>
        <dbReference type="ARBA" id="ARBA00022801"/>
    </source>
</evidence>
<dbReference type="PANTHER" id="PTHR46233:SF3">
    <property type="entry name" value="HYDROXYACYLGLUTATHIONE HYDROLASE GLOC"/>
    <property type="match status" value="1"/>
</dbReference>
<dbReference type="InterPro" id="IPR036866">
    <property type="entry name" value="RibonucZ/Hydroxyglut_hydro"/>
</dbReference>
<comment type="cofactor">
    <cofactor evidence="1">
        <name>Zn(2+)</name>
        <dbReference type="ChEBI" id="CHEBI:29105"/>
    </cofactor>
</comment>
<keyword evidence="4" id="KW-0862">Zinc</keyword>
<dbReference type="EMBL" id="UINC01150419">
    <property type="protein sequence ID" value="SVD43453.1"/>
    <property type="molecule type" value="Genomic_DNA"/>
</dbReference>
<evidence type="ECO:0000259" key="5">
    <source>
        <dbReference type="SMART" id="SM00849"/>
    </source>
</evidence>
<keyword evidence="2" id="KW-0479">Metal-binding</keyword>
<evidence type="ECO:0000256" key="4">
    <source>
        <dbReference type="ARBA" id="ARBA00022833"/>
    </source>
</evidence>
<dbReference type="GO" id="GO:0046872">
    <property type="term" value="F:metal ion binding"/>
    <property type="evidence" value="ECO:0007669"/>
    <property type="project" value="UniProtKB-KW"/>
</dbReference>
<gene>
    <name evidence="6" type="ORF">METZ01_LOCUS396307</name>
</gene>
<protein>
    <recommendedName>
        <fullName evidence="5">Metallo-beta-lactamase domain-containing protein</fullName>
    </recommendedName>
</protein>
<dbReference type="GO" id="GO:0016787">
    <property type="term" value="F:hydrolase activity"/>
    <property type="evidence" value="ECO:0007669"/>
    <property type="project" value="UniProtKB-KW"/>
</dbReference>
<dbReference type="InterPro" id="IPR051453">
    <property type="entry name" value="MBL_Glyoxalase_II"/>
</dbReference>
<evidence type="ECO:0000256" key="1">
    <source>
        <dbReference type="ARBA" id="ARBA00001947"/>
    </source>
</evidence>